<dbReference type="Gene3D" id="3.50.50.60">
    <property type="entry name" value="FAD/NAD(P)-binding domain"/>
    <property type="match status" value="1"/>
</dbReference>
<dbReference type="AlphaFoldDB" id="A0A1D8UUN0"/>
<keyword evidence="7" id="KW-1185">Reference proteome</keyword>
<dbReference type="Gene3D" id="2.40.30.10">
    <property type="entry name" value="Translation factors"/>
    <property type="match status" value="1"/>
</dbReference>
<dbReference type="SUPFAM" id="SSF160996">
    <property type="entry name" value="HI0933 insert domain-like"/>
    <property type="match status" value="1"/>
</dbReference>
<dbReference type="Gene3D" id="1.10.8.260">
    <property type="entry name" value="HI0933 insert domain-like"/>
    <property type="match status" value="1"/>
</dbReference>
<dbReference type="Proteomes" id="UP000179145">
    <property type="component" value="Chromosome"/>
</dbReference>
<dbReference type="PANTHER" id="PTHR42887:SF1">
    <property type="entry name" value="BLR3961 PROTEIN"/>
    <property type="match status" value="1"/>
</dbReference>
<dbReference type="Pfam" id="PF03486">
    <property type="entry name" value="HI0933_like"/>
    <property type="match status" value="1"/>
</dbReference>
<dbReference type="Pfam" id="PF22780">
    <property type="entry name" value="HI0933_like_1st"/>
    <property type="match status" value="1"/>
</dbReference>
<dbReference type="OrthoDB" id="5288829at2"/>
<dbReference type="STRING" id="153496.A0U89_09490"/>
<dbReference type="PANTHER" id="PTHR42887">
    <property type="entry name" value="OS12G0638800 PROTEIN"/>
    <property type="match status" value="1"/>
</dbReference>
<name>A0A1D8UUN0_9PROT</name>
<evidence type="ECO:0000256" key="1">
    <source>
        <dbReference type="ARBA" id="ARBA00001974"/>
    </source>
</evidence>
<comment type="cofactor">
    <cofactor evidence="1">
        <name>FAD</name>
        <dbReference type="ChEBI" id="CHEBI:57692"/>
    </cofactor>
</comment>
<accession>A0A1D8UUN0</accession>
<keyword evidence="3" id="KW-0274">FAD</keyword>
<dbReference type="InterPro" id="IPR023166">
    <property type="entry name" value="BaiN-like_dom_sf"/>
</dbReference>
<dbReference type="eggNOG" id="COG2081">
    <property type="taxonomic scope" value="Bacteria"/>
</dbReference>
<dbReference type="InterPro" id="IPR057661">
    <property type="entry name" value="RsdA/BaiN/AoA(So)_Rossmann"/>
</dbReference>
<sequence>MSHTSHIAVIGTGPAGLSAAEALSSRGYAVSVFDQMPSAGRKFLLAGRSGLNLTHNEPLEKFLDRYGAQRDWLEFAIRAYPPEALRSWAEGLGQACLTGTSGRVFPTVMKASPLLRAWLARLRAKGVLFEMQHRWIGWDEDDLLVFETPQGPKHIKAAATILALGGASWARMGSDGRWTKTLPESEVAPFKPSNCGFRTDLGQEFQERHQGDVLHSVNAAFEGAQARGDITITHEGIEGGPIYTLSPPLRDAVLKDGEACVTLDLRPALSEGELTERIAKIRPRESLSNKLRKIGLSAVARAVLHGSLPTVQKPENLAHAIKNVHLRLIGIETVERAISSAGGLRRSALDDCFMLRSRPGVFAAGEMLDWEAPTGGYLLQACFATGVAAALGVESWLTRNAT</sequence>
<dbReference type="EMBL" id="CP014674">
    <property type="protein sequence ID" value="AOX17328.1"/>
    <property type="molecule type" value="Genomic_DNA"/>
</dbReference>
<keyword evidence="2" id="KW-0285">Flavoprotein</keyword>
<evidence type="ECO:0000259" key="4">
    <source>
        <dbReference type="Pfam" id="PF03486"/>
    </source>
</evidence>
<dbReference type="RefSeq" id="WP_070402960.1">
    <property type="nucleotide sequence ID" value="NZ_BJVW01000001.1"/>
</dbReference>
<evidence type="ECO:0000259" key="5">
    <source>
        <dbReference type="Pfam" id="PF22780"/>
    </source>
</evidence>
<evidence type="ECO:0000313" key="7">
    <source>
        <dbReference type="Proteomes" id="UP000179145"/>
    </source>
</evidence>
<dbReference type="PRINTS" id="PR00419">
    <property type="entry name" value="ADXRDTASE"/>
</dbReference>
<dbReference type="InterPro" id="IPR055178">
    <property type="entry name" value="RsdA/BaiN/AoA(So)-like_dom"/>
</dbReference>
<protein>
    <submittedName>
        <fullName evidence="6">NAD(FAD)-utilizing dehydrogenase</fullName>
    </submittedName>
</protein>
<gene>
    <name evidence="6" type="ORF">A0U89_09490</name>
</gene>
<dbReference type="InterPro" id="IPR036188">
    <property type="entry name" value="FAD/NAD-bd_sf"/>
</dbReference>
<evidence type="ECO:0000313" key="6">
    <source>
        <dbReference type="EMBL" id="AOX17328.1"/>
    </source>
</evidence>
<evidence type="ECO:0000256" key="2">
    <source>
        <dbReference type="ARBA" id="ARBA00022630"/>
    </source>
</evidence>
<proteinExistence type="predicted"/>
<dbReference type="KEGG" id="kba:A0U89_09490"/>
<feature type="domain" description="RsdA/BaiN/AoA(So)-like Rossmann fold-like" evidence="4">
    <location>
        <begin position="6"/>
        <end position="390"/>
    </location>
</feature>
<dbReference type="InterPro" id="IPR004792">
    <property type="entry name" value="BaiN-like"/>
</dbReference>
<dbReference type="NCBIfam" id="TIGR00275">
    <property type="entry name" value="aminoacetone oxidase family FAD-binding enzyme"/>
    <property type="match status" value="1"/>
</dbReference>
<dbReference type="NCBIfam" id="TIGR03862">
    <property type="entry name" value="flavo_PP4765"/>
    <property type="match status" value="1"/>
</dbReference>
<organism evidence="6 7">
    <name type="scientific">Kozakia baliensis</name>
    <dbReference type="NCBI Taxonomy" id="153496"/>
    <lineage>
        <taxon>Bacteria</taxon>
        <taxon>Pseudomonadati</taxon>
        <taxon>Pseudomonadota</taxon>
        <taxon>Alphaproteobacteria</taxon>
        <taxon>Acetobacterales</taxon>
        <taxon>Acetobacteraceae</taxon>
        <taxon>Kozakia</taxon>
    </lineage>
</organism>
<dbReference type="InterPro" id="IPR022460">
    <property type="entry name" value="Flavoprotein_PP4765"/>
</dbReference>
<feature type="domain" description="RsdA/BaiN/AoA(So)-like insert" evidence="5">
    <location>
        <begin position="191"/>
        <end position="339"/>
    </location>
</feature>
<dbReference type="SUPFAM" id="SSF51905">
    <property type="entry name" value="FAD/NAD(P)-binding domain"/>
    <property type="match status" value="1"/>
</dbReference>
<evidence type="ECO:0000256" key="3">
    <source>
        <dbReference type="ARBA" id="ARBA00022827"/>
    </source>
</evidence>
<reference evidence="6 7" key="1">
    <citation type="journal article" date="2016" name="Microb. Cell Fact.">
        <title>Dissection of exopolysaccharide biosynthesis in Kozakia baliensis.</title>
        <authorList>
            <person name="Brandt J.U."/>
            <person name="Jakob F."/>
            <person name="Behr J."/>
            <person name="Geissler A.J."/>
            <person name="Vogel R.F."/>
        </authorList>
    </citation>
    <scope>NUCLEOTIDE SEQUENCE [LARGE SCALE GENOMIC DNA]</scope>
    <source>
        <strain evidence="6 7">DSM 14400</strain>
    </source>
</reference>